<sequence>MVVGLVASTSLQDDEDSQADMWLVKQSKYKAYKKQMAHTAQYKIKGHVTPLQVKQLTANFTTHCQSNLDSSNLPATQDSYSGRHFAQTYQDTAHKWTVEELLGQGFSLVKWDSWYAVYTSMADNF</sequence>
<dbReference type="Proteomes" id="UP000807025">
    <property type="component" value="Unassembled WGS sequence"/>
</dbReference>
<comment type="caution">
    <text evidence="1">The sequence shown here is derived from an EMBL/GenBank/DDBJ whole genome shotgun (WGS) entry which is preliminary data.</text>
</comment>
<dbReference type="EMBL" id="MU154598">
    <property type="protein sequence ID" value="KAF9492631.1"/>
    <property type="molecule type" value="Genomic_DNA"/>
</dbReference>
<gene>
    <name evidence="1" type="ORF">BDN71DRAFT_1509324</name>
</gene>
<protein>
    <submittedName>
        <fullName evidence="1">Uncharacterized protein</fullName>
    </submittedName>
</protein>
<dbReference type="AlphaFoldDB" id="A0A9P5ZVP0"/>
<evidence type="ECO:0000313" key="2">
    <source>
        <dbReference type="Proteomes" id="UP000807025"/>
    </source>
</evidence>
<keyword evidence="2" id="KW-1185">Reference proteome</keyword>
<accession>A0A9P5ZVP0</accession>
<organism evidence="1 2">
    <name type="scientific">Pleurotus eryngii</name>
    <name type="common">Boletus of the steppes</name>
    <dbReference type="NCBI Taxonomy" id="5323"/>
    <lineage>
        <taxon>Eukaryota</taxon>
        <taxon>Fungi</taxon>
        <taxon>Dikarya</taxon>
        <taxon>Basidiomycota</taxon>
        <taxon>Agaricomycotina</taxon>
        <taxon>Agaricomycetes</taxon>
        <taxon>Agaricomycetidae</taxon>
        <taxon>Agaricales</taxon>
        <taxon>Pleurotineae</taxon>
        <taxon>Pleurotaceae</taxon>
        <taxon>Pleurotus</taxon>
    </lineage>
</organism>
<evidence type="ECO:0000313" key="1">
    <source>
        <dbReference type="EMBL" id="KAF9492631.1"/>
    </source>
</evidence>
<reference evidence="1" key="1">
    <citation type="submission" date="2020-11" db="EMBL/GenBank/DDBJ databases">
        <authorList>
            <consortium name="DOE Joint Genome Institute"/>
            <person name="Ahrendt S."/>
            <person name="Riley R."/>
            <person name="Andreopoulos W."/>
            <person name="Labutti K."/>
            <person name="Pangilinan J."/>
            <person name="Ruiz-Duenas F.J."/>
            <person name="Barrasa J.M."/>
            <person name="Sanchez-Garcia M."/>
            <person name="Camarero S."/>
            <person name="Miyauchi S."/>
            <person name="Serrano A."/>
            <person name="Linde D."/>
            <person name="Babiker R."/>
            <person name="Drula E."/>
            <person name="Ayuso-Fernandez I."/>
            <person name="Pacheco R."/>
            <person name="Padilla G."/>
            <person name="Ferreira P."/>
            <person name="Barriuso J."/>
            <person name="Kellner H."/>
            <person name="Castanera R."/>
            <person name="Alfaro M."/>
            <person name="Ramirez L."/>
            <person name="Pisabarro A.G."/>
            <person name="Kuo A."/>
            <person name="Tritt A."/>
            <person name="Lipzen A."/>
            <person name="He G."/>
            <person name="Yan M."/>
            <person name="Ng V."/>
            <person name="Cullen D."/>
            <person name="Martin F."/>
            <person name="Rosso M.-N."/>
            <person name="Henrissat B."/>
            <person name="Hibbett D."/>
            <person name="Martinez A.T."/>
            <person name="Grigoriev I.V."/>
        </authorList>
    </citation>
    <scope>NUCLEOTIDE SEQUENCE</scope>
    <source>
        <strain evidence="1">ATCC 90797</strain>
    </source>
</reference>
<name>A0A9P5ZVP0_PLEER</name>
<proteinExistence type="predicted"/>